<organism evidence="1">
    <name type="scientific">uncultured Microcoleus sp</name>
    <dbReference type="NCBI Taxonomy" id="259945"/>
    <lineage>
        <taxon>Bacteria</taxon>
        <taxon>Bacillati</taxon>
        <taxon>Cyanobacteriota</taxon>
        <taxon>Cyanophyceae</taxon>
        <taxon>Oscillatoriophycideae</taxon>
        <taxon>Oscillatoriales</taxon>
        <taxon>Microcoleaceae</taxon>
        <taxon>Microcoleus</taxon>
        <taxon>environmental samples</taxon>
    </lineage>
</organism>
<name>A0A6J4M934_9CYAN</name>
<proteinExistence type="predicted"/>
<dbReference type="AlphaFoldDB" id="A0A6J4M934"/>
<accession>A0A6J4M934</accession>
<sequence length="75" mass="8693">MLANIWVNQVLNQPVSPTEKIPIKLQVNRAKQSFKSLRKNSIVLALVCFCPIPDAPIKFVQFQTLCKFRQFFRVC</sequence>
<protein>
    <submittedName>
        <fullName evidence="1">Uncharacterized protein</fullName>
    </submittedName>
</protein>
<dbReference type="EMBL" id="CADCTZ010000544">
    <property type="protein sequence ID" value="CAA9351687.1"/>
    <property type="molecule type" value="Genomic_DNA"/>
</dbReference>
<reference evidence="1" key="1">
    <citation type="submission" date="2020-02" db="EMBL/GenBank/DDBJ databases">
        <authorList>
            <person name="Meier V. D."/>
        </authorList>
    </citation>
    <scope>NUCLEOTIDE SEQUENCE</scope>
    <source>
        <strain evidence="1">AVDCRST_MAG84</strain>
    </source>
</reference>
<evidence type="ECO:0000313" key="1">
    <source>
        <dbReference type="EMBL" id="CAA9351687.1"/>
    </source>
</evidence>
<gene>
    <name evidence="1" type="ORF">AVDCRST_MAG84-2901</name>
</gene>